<dbReference type="PANTHER" id="PTHR12826:SF15">
    <property type="entry name" value="RIBONUCLEASE Y"/>
    <property type="match status" value="1"/>
</dbReference>
<evidence type="ECO:0000256" key="5">
    <source>
        <dbReference type="HAMAP-Rule" id="MF_00335"/>
    </source>
</evidence>
<keyword evidence="5" id="KW-1133">Transmembrane helix</keyword>
<protein>
    <recommendedName>
        <fullName evidence="5 6">Ribonuclease Y</fullName>
        <shortName evidence="5">RNase Y</shortName>
        <ecNumber evidence="5 6">3.1.-.-</ecNumber>
    </recommendedName>
</protein>
<feature type="region of interest" description="Disordered" evidence="7">
    <location>
        <begin position="85"/>
        <end position="137"/>
    </location>
</feature>
<dbReference type="GO" id="GO:0016787">
    <property type="term" value="F:hydrolase activity"/>
    <property type="evidence" value="ECO:0007669"/>
    <property type="project" value="UniProtKB-KW"/>
</dbReference>
<dbReference type="InterPro" id="IPR006675">
    <property type="entry name" value="HDIG_dom"/>
</dbReference>
<dbReference type="InterPro" id="IPR004087">
    <property type="entry name" value="KH_dom"/>
</dbReference>
<dbReference type="SUPFAM" id="SSF109604">
    <property type="entry name" value="HD-domain/PDEase-like"/>
    <property type="match status" value="1"/>
</dbReference>
<dbReference type="NCBIfam" id="TIGR00277">
    <property type="entry name" value="HDIG"/>
    <property type="match status" value="1"/>
</dbReference>
<name>A0A6B0YTZ7_9CHLR</name>
<comment type="similarity">
    <text evidence="5">Belongs to the RNase Y family.</text>
</comment>
<dbReference type="Gene3D" id="3.30.1370.10">
    <property type="entry name" value="K Homology domain, type 1"/>
    <property type="match status" value="1"/>
</dbReference>
<gene>
    <name evidence="5 9" type="primary">rny</name>
    <name evidence="9" type="ORF">F4Y42_08580</name>
</gene>
<dbReference type="GO" id="GO:0003723">
    <property type="term" value="F:RNA binding"/>
    <property type="evidence" value="ECO:0007669"/>
    <property type="project" value="UniProtKB-UniRule"/>
</dbReference>
<organism evidence="9">
    <name type="scientific">Caldilineaceae bacterium SB0664_bin_27</name>
    <dbReference type="NCBI Taxonomy" id="2605260"/>
    <lineage>
        <taxon>Bacteria</taxon>
        <taxon>Bacillati</taxon>
        <taxon>Chloroflexota</taxon>
        <taxon>Caldilineae</taxon>
        <taxon>Caldilineales</taxon>
        <taxon>Caldilineaceae</taxon>
    </lineage>
</organism>
<evidence type="ECO:0000313" key="9">
    <source>
        <dbReference type="EMBL" id="MXY93489.1"/>
    </source>
</evidence>
<feature type="domain" description="HD" evidence="8">
    <location>
        <begin position="339"/>
        <end position="432"/>
    </location>
</feature>
<dbReference type="InterPro" id="IPR022711">
    <property type="entry name" value="RNase_Y_N"/>
</dbReference>
<dbReference type="Pfam" id="PF01966">
    <property type="entry name" value="HD"/>
    <property type="match status" value="1"/>
</dbReference>
<sequence>MDLLVVVAIIVAALIGAAIVGYLMYFAYKRGLTSGASQEVERQELALQSAEAQATQILTEAEAEVQRQQLALKEEEVRIRSELDATRTRQRRDLDRSEGRLRNRQEQIDKRVDQLENRERKLNQRESGLDKRTSDLEAAEQQRNEELQRVAHMTQEEAKEILLQEAERNSRQELARTIREVEAETQEIAERRAREIITLSVERIASEHVTEYSVSAVNLPSDEMKGRIIGRQGRNIRAIEQATGVDLVVDDTPEAILISSFDPVRREVARISLSKLVSDGRIHPARIEKEVERAQQEVNQVIQEAGEQALIETNTQGLHREIQRLLGRLKFRTSYGQNQYYHAIETAHLAAVIAEELHADVKTSRLGGLLHDLGKAVSHEIDGPHAIVGGEIAKRYGLNAKVVNCIASHHGEVEPESIEAVIVAAADAISGARPGARRESLEAYIKRVTALEDIANSFEGVNQTFAIQAGREIRVIVQPDEIDDLQVIELGKNIASKIEDNLEYPGQIRVTVIRETRAVSHAT</sequence>
<dbReference type="GO" id="GO:0005886">
    <property type="term" value="C:plasma membrane"/>
    <property type="evidence" value="ECO:0007669"/>
    <property type="project" value="UniProtKB-SubCell"/>
</dbReference>
<dbReference type="GO" id="GO:0004521">
    <property type="term" value="F:RNA endonuclease activity"/>
    <property type="evidence" value="ECO:0007669"/>
    <property type="project" value="UniProtKB-UniRule"/>
</dbReference>
<evidence type="ECO:0000256" key="2">
    <source>
        <dbReference type="ARBA" id="ARBA00022759"/>
    </source>
</evidence>
<dbReference type="PANTHER" id="PTHR12826">
    <property type="entry name" value="RIBONUCLEASE Y"/>
    <property type="match status" value="1"/>
</dbReference>
<dbReference type="InterPro" id="IPR006674">
    <property type="entry name" value="HD_domain"/>
</dbReference>
<dbReference type="Pfam" id="PF00013">
    <property type="entry name" value="KH_1"/>
    <property type="match status" value="1"/>
</dbReference>
<feature type="transmembrane region" description="Helical" evidence="5">
    <location>
        <begin position="6"/>
        <end position="28"/>
    </location>
</feature>
<keyword evidence="4 5" id="KW-0694">RNA-binding</keyword>
<evidence type="ECO:0000256" key="4">
    <source>
        <dbReference type="ARBA" id="ARBA00022884"/>
    </source>
</evidence>
<evidence type="ECO:0000256" key="3">
    <source>
        <dbReference type="ARBA" id="ARBA00022801"/>
    </source>
</evidence>
<dbReference type="AlphaFoldDB" id="A0A6B0YTZ7"/>
<dbReference type="InterPro" id="IPR003607">
    <property type="entry name" value="HD/PDEase_dom"/>
</dbReference>
<dbReference type="HAMAP" id="MF_00335">
    <property type="entry name" value="RNase_Y"/>
    <property type="match status" value="1"/>
</dbReference>
<dbReference type="SMART" id="SM00322">
    <property type="entry name" value="KH"/>
    <property type="match status" value="1"/>
</dbReference>
<dbReference type="EC" id="3.1.-.-" evidence="5 6"/>
<dbReference type="SUPFAM" id="SSF54791">
    <property type="entry name" value="Eukaryotic type KH-domain (KH-domain type I)"/>
    <property type="match status" value="1"/>
</dbReference>
<keyword evidence="5" id="KW-0812">Transmembrane</keyword>
<proteinExistence type="inferred from homology"/>
<dbReference type="NCBIfam" id="TIGR03319">
    <property type="entry name" value="RNase_Y"/>
    <property type="match status" value="1"/>
</dbReference>
<dbReference type="Pfam" id="PF12072">
    <property type="entry name" value="RNase_Y_N"/>
    <property type="match status" value="1"/>
</dbReference>
<dbReference type="SMART" id="SM00471">
    <property type="entry name" value="HDc"/>
    <property type="match status" value="1"/>
</dbReference>
<keyword evidence="5" id="KW-1003">Cell membrane</keyword>
<comment type="function">
    <text evidence="5">Endoribonuclease that initiates mRNA decay.</text>
</comment>
<keyword evidence="2 5" id="KW-0255">Endonuclease</keyword>
<accession>A0A6B0YTZ7</accession>
<comment type="caution">
    <text evidence="9">The sequence shown here is derived from an EMBL/GenBank/DDBJ whole genome shotgun (WGS) entry which is preliminary data.</text>
</comment>
<dbReference type="GO" id="GO:0006402">
    <property type="term" value="P:mRNA catabolic process"/>
    <property type="evidence" value="ECO:0007669"/>
    <property type="project" value="UniProtKB-UniRule"/>
</dbReference>
<dbReference type="InterPro" id="IPR017705">
    <property type="entry name" value="Ribonuclease_Y"/>
</dbReference>
<dbReference type="PROSITE" id="PS51831">
    <property type="entry name" value="HD"/>
    <property type="match status" value="1"/>
</dbReference>
<dbReference type="CDD" id="cd22431">
    <property type="entry name" value="KH-I_RNaseY"/>
    <property type="match status" value="1"/>
</dbReference>
<keyword evidence="3 5" id="KW-0378">Hydrolase</keyword>
<dbReference type="Gene3D" id="1.10.3210.10">
    <property type="entry name" value="Hypothetical protein af1432"/>
    <property type="match status" value="1"/>
</dbReference>
<dbReference type="EMBL" id="VXRG01000071">
    <property type="protein sequence ID" value="MXY93489.1"/>
    <property type="molecule type" value="Genomic_DNA"/>
</dbReference>
<reference evidence="9" key="1">
    <citation type="submission" date="2019-09" db="EMBL/GenBank/DDBJ databases">
        <title>Characterisation of the sponge microbiome using genome-centric metagenomics.</title>
        <authorList>
            <person name="Engelberts J.P."/>
            <person name="Robbins S.J."/>
            <person name="De Goeij J.M."/>
            <person name="Aranda M."/>
            <person name="Bell S.C."/>
            <person name="Webster N.S."/>
        </authorList>
    </citation>
    <scope>NUCLEOTIDE SEQUENCE</scope>
    <source>
        <strain evidence="9">SB0664_bin_27</strain>
    </source>
</reference>
<dbReference type="InterPro" id="IPR036612">
    <property type="entry name" value="KH_dom_type_1_sf"/>
</dbReference>
<keyword evidence="5" id="KW-0472">Membrane</keyword>
<dbReference type="PROSITE" id="PS50084">
    <property type="entry name" value="KH_TYPE_1"/>
    <property type="match status" value="1"/>
</dbReference>
<dbReference type="InterPro" id="IPR004088">
    <property type="entry name" value="KH_dom_type_1"/>
</dbReference>
<evidence type="ECO:0000259" key="8">
    <source>
        <dbReference type="PROSITE" id="PS51831"/>
    </source>
</evidence>
<evidence type="ECO:0000256" key="7">
    <source>
        <dbReference type="SAM" id="MobiDB-lite"/>
    </source>
</evidence>
<evidence type="ECO:0000256" key="1">
    <source>
        <dbReference type="ARBA" id="ARBA00022722"/>
    </source>
</evidence>
<keyword evidence="1 5" id="KW-0540">Nuclease</keyword>
<comment type="subcellular location">
    <subcellularLocation>
        <location evidence="5">Cell membrane</location>
        <topology evidence="5">Single-pass membrane protein</topology>
    </subcellularLocation>
</comment>
<evidence type="ECO:0000256" key="6">
    <source>
        <dbReference type="NCBIfam" id="TIGR03319"/>
    </source>
</evidence>
<dbReference type="CDD" id="cd00077">
    <property type="entry name" value="HDc"/>
    <property type="match status" value="1"/>
</dbReference>